<reference evidence="6" key="3">
    <citation type="submission" date="2015-06" db="UniProtKB">
        <authorList>
            <consortium name="EnsemblMetazoa"/>
        </authorList>
    </citation>
    <scope>IDENTIFICATION</scope>
</reference>
<dbReference type="OrthoDB" id="6256023at2759"/>
<dbReference type="Pfam" id="PF25087">
    <property type="entry name" value="GMPPB_C"/>
    <property type="match status" value="1"/>
</dbReference>
<dbReference type="AlphaFoldDB" id="T1FN59"/>
<evidence type="ECO:0000313" key="5">
    <source>
        <dbReference type="EMBL" id="ESO01654.1"/>
    </source>
</evidence>
<dbReference type="Gene3D" id="3.90.550.10">
    <property type="entry name" value="Spore Coat Polysaccharide Biosynthesis Protein SpsA, Chain A"/>
    <property type="match status" value="1"/>
</dbReference>
<evidence type="ECO:0000259" key="4">
    <source>
        <dbReference type="Pfam" id="PF25087"/>
    </source>
</evidence>
<keyword evidence="7" id="KW-1185">Reference proteome</keyword>
<dbReference type="FunCoup" id="T1FN59">
    <property type="interactions" value="484"/>
</dbReference>
<dbReference type="HOGENOM" id="CLU_029499_3_0_1"/>
<dbReference type="STRING" id="6412.T1FN59"/>
<proteinExistence type="inferred from homology"/>
<dbReference type="GeneID" id="20210257"/>
<gene>
    <name evidence="6" type="primary">20210257</name>
    <name evidence="5" type="ORF">HELRODRAFT_185698</name>
</gene>
<evidence type="ECO:0000313" key="6">
    <source>
        <dbReference type="EnsemblMetazoa" id="HelroP185698"/>
    </source>
</evidence>
<dbReference type="EMBL" id="KB096743">
    <property type="protein sequence ID" value="ESO01654.1"/>
    <property type="molecule type" value="Genomic_DNA"/>
</dbReference>
<dbReference type="SUPFAM" id="SSF51161">
    <property type="entry name" value="Trimeric LpxA-like enzymes"/>
    <property type="match status" value="1"/>
</dbReference>
<organism evidence="6 7">
    <name type="scientific">Helobdella robusta</name>
    <name type="common">Californian leech</name>
    <dbReference type="NCBI Taxonomy" id="6412"/>
    <lineage>
        <taxon>Eukaryota</taxon>
        <taxon>Metazoa</taxon>
        <taxon>Spiralia</taxon>
        <taxon>Lophotrochozoa</taxon>
        <taxon>Annelida</taxon>
        <taxon>Clitellata</taxon>
        <taxon>Hirudinea</taxon>
        <taxon>Rhynchobdellida</taxon>
        <taxon>Glossiphoniidae</taxon>
        <taxon>Helobdella</taxon>
    </lineage>
</organism>
<feature type="domain" description="Nucleotidyl transferase" evidence="3">
    <location>
        <begin position="60"/>
        <end position="284"/>
    </location>
</feature>
<accession>T1FN59</accession>
<name>T1FN59_HELRO</name>
<dbReference type="eggNOG" id="KOG1460">
    <property type="taxonomic scope" value="Eukaryota"/>
</dbReference>
<dbReference type="Gene3D" id="2.160.10.10">
    <property type="entry name" value="Hexapeptide repeat proteins"/>
    <property type="match status" value="1"/>
</dbReference>
<feature type="domain" description="Mannose-1-phosphate guanyltransferase C-terminal" evidence="4">
    <location>
        <begin position="343"/>
        <end position="480"/>
    </location>
</feature>
<dbReference type="InterPro" id="IPR056729">
    <property type="entry name" value="GMPPB_C"/>
</dbReference>
<evidence type="ECO:0000313" key="7">
    <source>
        <dbReference type="Proteomes" id="UP000015101"/>
    </source>
</evidence>
<dbReference type="OMA" id="MPVPNWW"/>
<dbReference type="CDD" id="cd06428">
    <property type="entry name" value="M1P_guanylylT_A_like_N"/>
    <property type="match status" value="1"/>
</dbReference>
<comment type="similarity">
    <text evidence="1">Belongs to the transferase hexapeptide repeat family.</text>
</comment>
<evidence type="ECO:0000256" key="1">
    <source>
        <dbReference type="ARBA" id="ARBA00007274"/>
    </source>
</evidence>
<reference evidence="7" key="1">
    <citation type="submission" date="2012-12" db="EMBL/GenBank/DDBJ databases">
        <authorList>
            <person name="Hellsten U."/>
            <person name="Grimwood J."/>
            <person name="Chapman J.A."/>
            <person name="Shapiro H."/>
            <person name="Aerts A."/>
            <person name="Otillar R.P."/>
            <person name="Terry A.Y."/>
            <person name="Boore J.L."/>
            <person name="Simakov O."/>
            <person name="Marletaz F."/>
            <person name="Cho S.-J."/>
            <person name="Edsinger-Gonzales E."/>
            <person name="Havlak P."/>
            <person name="Kuo D.-H."/>
            <person name="Larsson T."/>
            <person name="Lv J."/>
            <person name="Arendt D."/>
            <person name="Savage R."/>
            <person name="Osoegawa K."/>
            <person name="de Jong P."/>
            <person name="Lindberg D.R."/>
            <person name="Seaver E.C."/>
            <person name="Weisblat D.A."/>
            <person name="Putnam N.H."/>
            <person name="Grigoriev I.V."/>
            <person name="Rokhsar D.S."/>
        </authorList>
    </citation>
    <scope>NUCLEOTIDE SEQUENCE</scope>
</reference>
<dbReference type="EnsemblMetazoa" id="HelroT185698">
    <property type="protein sequence ID" value="HelroP185698"/>
    <property type="gene ID" value="HelroG185698"/>
</dbReference>
<evidence type="ECO:0000259" key="3">
    <source>
        <dbReference type="Pfam" id="PF00483"/>
    </source>
</evidence>
<reference evidence="5 7" key="2">
    <citation type="journal article" date="2013" name="Nature">
        <title>Insights into bilaterian evolution from three spiralian genomes.</title>
        <authorList>
            <person name="Simakov O."/>
            <person name="Marletaz F."/>
            <person name="Cho S.J."/>
            <person name="Edsinger-Gonzales E."/>
            <person name="Havlak P."/>
            <person name="Hellsten U."/>
            <person name="Kuo D.H."/>
            <person name="Larsson T."/>
            <person name="Lv J."/>
            <person name="Arendt D."/>
            <person name="Savage R."/>
            <person name="Osoegawa K."/>
            <person name="de Jong P."/>
            <person name="Grimwood J."/>
            <person name="Chapman J.A."/>
            <person name="Shapiro H."/>
            <person name="Aerts A."/>
            <person name="Otillar R.P."/>
            <person name="Terry A.Y."/>
            <person name="Boore J.L."/>
            <person name="Grigoriev I.V."/>
            <person name="Lindberg D.R."/>
            <person name="Seaver E.C."/>
            <person name="Weisblat D.A."/>
            <person name="Putnam N.H."/>
            <person name="Rokhsar D.S."/>
        </authorList>
    </citation>
    <scope>NUCLEOTIDE SEQUENCE</scope>
</reference>
<dbReference type="RefSeq" id="XP_009020308.1">
    <property type="nucleotide sequence ID" value="XM_009022060.1"/>
</dbReference>
<dbReference type="Pfam" id="PF00483">
    <property type="entry name" value="NTP_transferase"/>
    <property type="match status" value="1"/>
</dbReference>
<dbReference type="InterPro" id="IPR011004">
    <property type="entry name" value="Trimer_LpxA-like_sf"/>
</dbReference>
<protein>
    <submittedName>
        <fullName evidence="5 6">Uncharacterized protein</fullName>
    </submittedName>
</protein>
<dbReference type="GO" id="GO:0005737">
    <property type="term" value="C:cytoplasm"/>
    <property type="evidence" value="ECO:0000318"/>
    <property type="project" value="GO_Central"/>
</dbReference>
<sequence length="481" mass="53530">MSIPLENNTASSSSSCKGSRTTCPNLSNYDVSVGTTNNSNNNTNSNNTNCGNKTAELMLKTVILIGGPSKGTRFRPLSLDLPKPLFPIAGFPMIYHHIEATSKLPNMKEILLVGSYQSSKHFSYFIASMQQQFKIVVRYLQEFETLGTAGGLFHFRDQILNGNPDAIFVMNADVCGEFPLKEMLDFHKTCSPDGRQFTILATEATRQQSLNYGCIVENEKHQVLHYVEKPHTFVSTLISCGIYLFSTAIFEHISVTFKEMNEEISFDIEDSCRVNCSVIRLEQDIFSKRLPQTGKFFVYQTNNFWSQVKSASATIYANRHYLAIYSRTHPERLAPPNKMGPLIIGDVFIDPGAFVHPTAVLGPNVTVSKGANVGPGARVRESIILEGAVLKDHCCILYSIIGWKSVVGEWARIEGTPMDPNPNKPFAKLDSWDLFQEDGRLHPSITVIGSNVHIPAEVVVLNSIVLPDKDLDRSFKNQIIL</sequence>
<feature type="region of interest" description="Disordered" evidence="2">
    <location>
        <begin position="1"/>
        <end position="21"/>
    </location>
</feature>
<dbReference type="InParanoid" id="T1FN59"/>
<dbReference type="SUPFAM" id="SSF53448">
    <property type="entry name" value="Nucleotide-diphospho-sugar transferases"/>
    <property type="match status" value="1"/>
</dbReference>
<evidence type="ECO:0000256" key="2">
    <source>
        <dbReference type="SAM" id="MobiDB-lite"/>
    </source>
</evidence>
<dbReference type="InterPro" id="IPR005835">
    <property type="entry name" value="NTP_transferase_dom"/>
</dbReference>
<dbReference type="PANTHER" id="PTHR22572">
    <property type="entry name" value="SUGAR-1-PHOSPHATE GUANYL TRANSFERASE"/>
    <property type="match status" value="1"/>
</dbReference>
<dbReference type="InterPro" id="IPR029044">
    <property type="entry name" value="Nucleotide-diphossugar_trans"/>
</dbReference>
<dbReference type="InterPro" id="IPR050486">
    <property type="entry name" value="Mannose-1P_guanyltransferase"/>
</dbReference>
<dbReference type="CTD" id="20210257"/>
<dbReference type="KEGG" id="hro:HELRODRAFT_185698"/>
<dbReference type="EMBL" id="AMQM01004981">
    <property type="status" value="NOT_ANNOTATED_CDS"/>
    <property type="molecule type" value="Genomic_DNA"/>
</dbReference>
<dbReference type="Proteomes" id="UP000015101">
    <property type="component" value="Unassembled WGS sequence"/>
</dbReference>